<dbReference type="AlphaFoldDB" id="A0AAD8MH84"/>
<name>A0AAD8MH84_9APIA</name>
<proteinExistence type="inferred from homology"/>
<dbReference type="InterPro" id="IPR001568">
    <property type="entry name" value="RNase_T2-like"/>
</dbReference>
<dbReference type="Proteomes" id="UP001237642">
    <property type="component" value="Unassembled WGS sequence"/>
</dbReference>
<protein>
    <submittedName>
        <fullName evidence="3">Uncharacterized protein</fullName>
    </submittedName>
</protein>
<accession>A0AAD8MH84</accession>
<evidence type="ECO:0000313" key="4">
    <source>
        <dbReference type="Proteomes" id="UP001237642"/>
    </source>
</evidence>
<dbReference type="InterPro" id="IPR036430">
    <property type="entry name" value="RNase_T2-like_sf"/>
</dbReference>
<dbReference type="Gene3D" id="3.90.730.10">
    <property type="entry name" value="Ribonuclease T2-like"/>
    <property type="match status" value="1"/>
</dbReference>
<sequence>MEFLSLQMRIRSHIRAKLSLSKPTLLRNIHFTKRLCKDFFIASSQFSYVFVHPVLRQDMQWLQDFRQYLRGLTRAAQAKQNKGTRLSELRFRRTLTIQFPIFEPEPEPQLERRMSSDIKLAIYCLPAEIQVTIHGLWLGYLDFLGVVHFLLHKKYSQIDSDEAKQVIQQAKQQLSSLDEATKVAMKTMWPNFKGPDDEKFHIHEFARHAFTPKTYKSKYFEEAISAAKPYIGGGKDLHKYLQTFYCCPH</sequence>
<comment type="caution">
    <text evidence="3">The sequence shown here is derived from an EMBL/GenBank/DDBJ whole genome shotgun (WGS) entry which is preliminary data.</text>
</comment>
<keyword evidence="4" id="KW-1185">Reference proteome</keyword>
<evidence type="ECO:0000313" key="3">
    <source>
        <dbReference type="EMBL" id="KAK1373321.1"/>
    </source>
</evidence>
<dbReference type="EMBL" id="JAUIZM010000007">
    <property type="protein sequence ID" value="KAK1373321.1"/>
    <property type="molecule type" value="Genomic_DNA"/>
</dbReference>
<dbReference type="SUPFAM" id="SSF55895">
    <property type="entry name" value="Ribonuclease Rh-like"/>
    <property type="match status" value="1"/>
</dbReference>
<reference evidence="3" key="1">
    <citation type="submission" date="2023-02" db="EMBL/GenBank/DDBJ databases">
        <title>Genome of toxic invasive species Heracleum sosnowskyi carries increased number of genes despite the absence of recent whole-genome duplications.</title>
        <authorList>
            <person name="Schelkunov M."/>
            <person name="Shtratnikova V."/>
            <person name="Makarenko M."/>
            <person name="Klepikova A."/>
            <person name="Omelchenko D."/>
            <person name="Novikova G."/>
            <person name="Obukhova E."/>
            <person name="Bogdanov V."/>
            <person name="Penin A."/>
            <person name="Logacheva M."/>
        </authorList>
    </citation>
    <scope>NUCLEOTIDE SEQUENCE</scope>
    <source>
        <strain evidence="3">Hsosn_3</strain>
        <tissue evidence="3">Leaf</tissue>
    </source>
</reference>
<evidence type="ECO:0000256" key="2">
    <source>
        <dbReference type="RuleBase" id="RU004328"/>
    </source>
</evidence>
<organism evidence="3 4">
    <name type="scientific">Heracleum sosnowskyi</name>
    <dbReference type="NCBI Taxonomy" id="360622"/>
    <lineage>
        <taxon>Eukaryota</taxon>
        <taxon>Viridiplantae</taxon>
        <taxon>Streptophyta</taxon>
        <taxon>Embryophyta</taxon>
        <taxon>Tracheophyta</taxon>
        <taxon>Spermatophyta</taxon>
        <taxon>Magnoliopsida</taxon>
        <taxon>eudicotyledons</taxon>
        <taxon>Gunneridae</taxon>
        <taxon>Pentapetalae</taxon>
        <taxon>asterids</taxon>
        <taxon>campanulids</taxon>
        <taxon>Apiales</taxon>
        <taxon>Apiaceae</taxon>
        <taxon>Apioideae</taxon>
        <taxon>apioid superclade</taxon>
        <taxon>Tordylieae</taxon>
        <taxon>Tordyliinae</taxon>
        <taxon>Heracleum</taxon>
    </lineage>
</organism>
<dbReference type="GO" id="GO:0033897">
    <property type="term" value="F:ribonuclease T2 activity"/>
    <property type="evidence" value="ECO:0007669"/>
    <property type="project" value="InterPro"/>
</dbReference>
<reference evidence="3" key="2">
    <citation type="submission" date="2023-05" db="EMBL/GenBank/DDBJ databases">
        <authorList>
            <person name="Schelkunov M.I."/>
        </authorList>
    </citation>
    <scope>NUCLEOTIDE SEQUENCE</scope>
    <source>
        <strain evidence="3">Hsosn_3</strain>
        <tissue evidence="3">Leaf</tissue>
    </source>
</reference>
<dbReference type="Pfam" id="PF00445">
    <property type="entry name" value="Ribonuclease_T2"/>
    <property type="match status" value="1"/>
</dbReference>
<gene>
    <name evidence="3" type="ORF">POM88_029514</name>
</gene>
<comment type="similarity">
    <text evidence="1 2">Belongs to the RNase T2 family.</text>
</comment>
<evidence type="ECO:0000256" key="1">
    <source>
        <dbReference type="ARBA" id="ARBA00007469"/>
    </source>
</evidence>
<dbReference type="GO" id="GO:0003723">
    <property type="term" value="F:RNA binding"/>
    <property type="evidence" value="ECO:0007669"/>
    <property type="project" value="InterPro"/>
</dbReference>